<reference evidence="3" key="1">
    <citation type="journal article" date="2017" name="bioRxiv">
        <title>Conservation of a gene cluster reveals novel cercosporin biosynthetic mechanisms and extends production to the genus Colletotrichum.</title>
        <authorList>
            <person name="de Jonge R."/>
            <person name="Ebert M.K."/>
            <person name="Huitt-Roehl C.R."/>
            <person name="Pal P."/>
            <person name="Suttle J.C."/>
            <person name="Spanner R.E."/>
            <person name="Neubauer J.D."/>
            <person name="Jurick W.M.II."/>
            <person name="Stott K.A."/>
            <person name="Secor G.A."/>
            <person name="Thomma B.P.H.J."/>
            <person name="Van de Peer Y."/>
            <person name="Townsend C.A."/>
            <person name="Bolton M.D."/>
        </authorList>
    </citation>
    <scope>NUCLEOTIDE SEQUENCE [LARGE SCALE GENOMIC DNA]</scope>
    <source>
        <strain evidence="3">CBS538.71</strain>
    </source>
</reference>
<gene>
    <name evidence="2" type="ORF">CBER1_10713</name>
</gene>
<keyword evidence="1" id="KW-1133">Transmembrane helix</keyword>
<dbReference type="EMBL" id="PNEN01001692">
    <property type="protein sequence ID" value="PPJ52496.1"/>
    <property type="molecule type" value="Genomic_DNA"/>
</dbReference>
<comment type="caution">
    <text evidence="2">The sequence shown here is derived from an EMBL/GenBank/DDBJ whole genome shotgun (WGS) entry which is preliminary data.</text>
</comment>
<sequence>MAKPGQNTTSGRAVLWCMILVLSVWSIFQLGSIPHRPTHEIESTESALDLPFQFDVVVEPSNVQDDDATAWLSSLLVERAPGDSVPGWYGLSTINLLDNNQQLTPRGKLVREGLVMRCMMIAPIGNPASSEHVPQSSYLNYDDLAGYGWQTDFANGIDFQSDAINKDTNFFAPLDVSSERTRWMSITSEHGGHGNWEPTEGEYVNYVNLQDGMIIATSSWSPAHMIKEHKWSIPPEKLVPLQRWSDVAWLGYNKWLSSNIAAGRPTKLLEHVVRHHVITPAVKAMLEDITGTTEAHIGLWPGRSYPILTSEALAILGTPHGKGVGWFLAQHKLYLGVRTVDRINVFNCPKQSTYTAVSNISIDNTYPTQFDPPNTLETPINIAAMARPTLQLHKTRVAALLLLVAITVCLLLLSPSTNDIDVAVNERNPDVDPLKHLSSHLLPRVDNEDKDWLGYPQEELNSRTGSRLGEKGQLAITGWGMLCKLMERPGPTENIPATPYTQYSDIKKYGYTDMSTSDFRDPTDTVDFSRYSMIGLSKADRDWKESSLKHSESTSRYPATGAVFECLMNVKYGAIIALDSQGPDHKNQEKRLGLRPDQIVPLKRWSDISWLEYDHLVQAAGKANVAPLQHVISHHITTKETQQRLKLVTGMQTPDQLGQFPGMSCSTNSPQGMALLATLHGKVMVWLLAQHKDSLGWRTIDRIHVYNCRSEKPALWCIYWHIVPVG</sequence>
<accession>A0A2S6BYF5</accession>
<keyword evidence="1" id="KW-0812">Transmembrane</keyword>
<organism evidence="2 3">
    <name type="scientific">Cercospora berteroae</name>
    <dbReference type="NCBI Taxonomy" id="357750"/>
    <lineage>
        <taxon>Eukaryota</taxon>
        <taxon>Fungi</taxon>
        <taxon>Dikarya</taxon>
        <taxon>Ascomycota</taxon>
        <taxon>Pezizomycotina</taxon>
        <taxon>Dothideomycetes</taxon>
        <taxon>Dothideomycetidae</taxon>
        <taxon>Mycosphaerellales</taxon>
        <taxon>Mycosphaerellaceae</taxon>
        <taxon>Cercospora</taxon>
    </lineage>
</organism>
<name>A0A2S6BYF5_9PEZI</name>
<proteinExistence type="predicted"/>
<evidence type="ECO:0000313" key="3">
    <source>
        <dbReference type="Proteomes" id="UP000237631"/>
    </source>
</evidence>
<feature type="transmembrane region" description="Helical" evidence="1">
    <location>
        <begin position="13"/>
        <end position="33"/>
    </location>
</feature>
<keyword evidence="1" id="KW-0472">Membrane</keyword>
<evidence type="ECO:0000256" key="1">
    <source>
        <dbReference type="SAM" id="Phobius"/>
    </source>
</evidence>
<dbReference type="AlphaFoldDB" id="A0A2S6BYF5"/>
<dbReference type="OrthoDB" id="5337308at2759"/>
<keyword evidence="3" id="KW-1185">Reference proteome</keyword>
<protein>
    <submittedName>
        <fullName evidence="2">Uncharacterized protein</fullName>
    </submittedName>
</protein>
<dbReference type="Proteomes" id="UP000237631">
    <property type="component" value="Unassembled WGS sequence"/>
</dbReference>
<evidence type="ECO:0000313" key="2">
    <source>
        <dbReference type="EMBL" id="PPJ52496.1"/>
    </source>
</evidence>